<organism evidence="1 2">
    <name type="scientific">Halorussus caseinilyticus</name>
    <dbReference type="NCBI Taxonomy" id="3034025"/>
    <lineage>
        <taxon>Archaea</taxon>
        <taxon>Methanobacteriati</taxon>
        <taxon>Methanobacteriota</taxon>
        <taxon>Stenosarchaea group</taxon>
        <taxon>Halobacteria</taxon>
        <taxon>Halobacteriales</taxon>
        <taxon>Haladaptataceae</taxon>
        <taxon>Halorussus</taxon>
    </lineage>
</organism>
<name>A0ABD5WRP5_9EURY</name>
<keyword evidence="2" id="KW-1185">Reference proteome</keyword>
<gene>
    <name evidence="1" type="ORF">ACFQJ6_15890</name>
</gene>
<dbReference type="GeneID" id="79301885"/>
<accession>A0ABD5WRP5</accession>
<dbReference type="RefSeq" id="WP_276280720.1">
    <property type="nucleotide sequence ID" value="NZ_CP119809.1"/>
</dbReference>
<reference evidence="1 2" key="1">
    <citation type="journal article" date="2019" name="Int. J. Syst. Evol. Microbiol.">
        <title>The Global Catalogue of Microorganisms (GCM) 10K type strain sequencing project: providing services to taxonomists for standard genome sequencing and annotation.</title>
        <authorList>
            <consortium name="The Broad Institute Genomics Platform"/>
            <consortium name="The Broad Institute Genome Sequencing Center for Infectious Disease"/>
            <person name="Wu L."/>
            <person name="Ma J."/>
        </authorList>
    </citation>
    <scope>NUCLEOTIDE SEQUENCE [LARGE SCALE GENOMIC DNA]</scope>
    <source>
        <strain evidence="1 2">DT72</strain>
    </source>
</reference>
<evidence type="ECO:0000313" key="2">
    <source>
        <dbReference type="Proteomes" id="UP001596407"/>
    </source>
</evidence>
<comment type="caution">
    <text evidence="1">The sequence shown here is derived from an EMBL/GenBank/DDBJ whole genome shotgun (WGS) entry which is preliminary data.</text>
</comment>
<protein>
    <submittedName>
        <fullName evidence="1">Uncharacterized protein</fullName>
    </submittedName>
</protein>
<proteinExistence type="predicted"/>
<sequence length="49" mass="5025">MVGFETLGQNGRAVADVGTVLAEATVLYVGYGALTAALREKVERALGGE</sequence>
<dbReference type="InterPro" id="IPR055934">
    <property type="entry name" value="DUF7512"/>
</dbReference>
<dbReference type="Pfam" id="PF24352">
    <property type="entry name" value="DUF7512"/>
    <property type="match status" value="1"/>
</dbReference>
<evidence type="ECO:0000313" key="1">
    <source>
        <dbReference type="EMBL" id="MFC7081366.1"/>
    </source>
</evidence>
<dbReference type="AlphaFoldDB" id="A0ABD5WRP5"/>
<dbReference type="EMBL" id="JBHSZH010000005">
    <property type="protein sequence ID" value="MFC7081366.1"/>
    <property type="molecule type" value="Genomic_DNA"/>
</dbReference>
<dbReference type="Proteomes" id="UP001596407">
    <property type="component" value="Unassembled WGS sequence"/>
</dbReference>